<dbReference type="InterPro" id="IPR001041">
    <property type="entry name" value="2Fe-2S_ferredoxin-type"/>
</dbReference>
<dbReference type="FunFam" id="1.10.150.120:FF:000003">
    <property type="entry name" value="Carbon monoxide dehydrogenase, small subunit"/>
    <property type="match status" value="1"/>
</dbReference>
<keyword evidence="3" id="KW-0560">Oxidoreductase</keyword>
<evidence type="ECO:0000256" key="5">
    <source>
        <dbReference type="ARBA" id="ARBA00023014"/>
    </source>
</evidence>
<dbReference type="CDD" id="cd00207">
    <property type="entry name" value="fer2"/>
    <property type="match status" value="1"/>
</dbReference>
<evidence type="ECO:0000313" key="9">
    <source>
        <dbReference type="Proteomes" id="UP000199494"/>
    </source>
</evidence>
<evidence type="ECO:0000256" key="2">
    <source>
        <dbReference type="ARBA" id="ARBA00022723"/>
    </source>
</evidence>
<dbReference type="InterPro" id="IPR002888">
    <property type="entry name" value="2Fe-2S-bd"/>
</dbReference>
<keyword evidence="5" id="KW-0411">Iron-sulfur</keyword>
<dbReference type="InterPro" id="IPR052914">
    <property type="entry name" value="Aldehyde_Oxdr_Iron-Sulfur"/>
</dbReference>
<evidence type="ECO:0000256" key="4">
    <source>
        <dbReference type="ARBA" id="ARBA00023004"/>
    </source>
</evidence>
<evidence type="ECO:0000313" key="8">
    <source>
        <dbReference type="EMBL" id="SDD48963.1"/>
    </source>
</evidence>
<dbReference type="PANTHER" id="PTHR45331:SF2">
    <property type="entry name" value="OXIDOREDUCTASE WITH IRON-SULFUR SUBUNIT"/>
    <property type="match status" value="1"/>
</dbReference>
<proteinExistence type="predicted"/>
<feature type="region of interest" description="Disordered" evidence="7">
    <location>
        <begin position="1"/>
        <end position="27"/>
    </location>
</feature>
<protein>
    <submittedName>
        <fullName evidence="8">Xanthine dehydrogenase YagT iron-sulfur-binding subunit</fullName>
    </submittedName>
</protein>
<dbReference type="PROSITE" id="PS00197">
    <property type="entry name" value="2FE2S_FER_1"/>
    <property type="match status" value="1"/>
</dbReference>
<dbReference type="PROSITE" id="PS51318">
    <property type="entry name" value="TAT"/>
    <property type="match status" value="1"/>
</dbReference>
<dbReference type="InterPro" id="IPR006058">
    <property type="entry name" value="2Fe2S_fd_BS"/>
</dbReference>
<dbReference type="Pfam" id="PF00111">
    <property type="entry name" value="Fer2"/>
    <property type="match status" value="1"/>
</dbReference>
<dbReference type="Pfam" id="PF01799">
    <property type="entry name" value="Fer2_2"/>
    <property type="match status" value="1"/>
</dbReference>
<dbReference type="PROSITE" id="PS51085">
    <property type="entry name" value="2FE2S_FER_2"/>
    <property type="match status" value="1"/>
</dbReference>
<dbReference type="InterPro" id="IPR012675">
    <property type="entry name" value="Beta-grasp_dom_sf"/>
</dbReference>
<name>A0A1G6V6F6_9PSEU</name>
<accession>A0A1G6V6F6</accession>
<evidence type="ECO:0000256" key="7">
    <source>
        <dbReference type="SAM" id="MobiDB-lite"/>
    </source>
</evidence>
<dbReference type="EMBL" id="FMZE01000009">
    <property type="protein sequence ID" value="SDD48963.1"/>
    <property type="molecule type" value="Genomic_DNA"/>
</dbReference>
<dbReference type="STRING" id="530584.SAMN05421630_10956"/>
<dbReference type="Proteomes" id="UP000199494">
    <property type="component" value="Unassembled WGS sequence"/>
</dbReference>
<keyword evidence="1" id="KW-0001">2Fe-2S</keyword>
<evidence type="ECO:0000256" key="3">
    <source>
        <dbReference type="ARBA" id="ARBA00023002"/>
    </source>
</evidence>
<keyword evidence="2" id="KW-0479">Metal-binding</keyword>
<organism evidence="8 9">
    <name type="scientific">Prauserella marina</name>
    <dbReference type="NCBI Taxonomy" id="530584"/>
    <lineage>
        <taxon>Bacteria</taxon>
        <taxon>Bacillati</taxon>
        <taxon>Actinomycetota</taxon>
        <taxon>Actinomycetes</taxon>
        <taxon>Pseudonocardiales</taxon>
        <taxon>Pseudonocardiaceae</taxon>
        <taxon>Prauserella</taxon>
    </lineage>
</organism>
<sequence>MGLRKRSVSHDPDKPDDPGGAAGGSSRRTFLVRGAAAGAGIAGASMLRTVGAPPAAATDAAAAPPPPPTRRLTLSVNGRTRTLDLDVRASLLDAVRDRIGLTGTKKGCNQGACGACTVLVDGRRTLSCLTIAARHEGAEVTTIEGLERLGGGEGLHPVQRAFLEHDGFQCGFCTSGQIMSAAGLLAERPDVPDEDIAEEMSGNLCRCAAYPNINAAVRAARGGK</sequence>
<dbReference type="AlphaFoldDB" id="A0A1G6V6F6"/>
<dbReference type="GO" id="GO:0046872">
    <property type="term" value="F:metal ion binding"/>
    <property type="evidence" value="ECO:0007669"/>
    <property type="project" value="UniProtKB-KW"/>
</dbReference>
<dbReference type="PANTHER" id="PTHR45331">
    <property type="entry name" value="OXIDOREDUCTASE, IRON-SULPHUR BINDING SUBUNIT-RELATED-RELATED"/>
    <property type="match status" value="1"/>
</dbReference>
<dbReference type="SUPFAM" id="SSF47741">
    <property type="entry name" value="CO dehydrogenase ISP C-domain like"/>
    <property type="match status" value="1"/>
</dbReference>
<gene>
    <name evidence="8" type="ORF">SAMN05421630_10956</name>
</gene>
<keyword evidence="4" id="KW-0408">Iron</keyword>
<evidence type="ECO:0000256" key="1">
    <source>
        <dbReference type="ARBA" id="ARBA00022714"/>
    </source>
</evidence>
<dbReference type="GO" id="GO:0016903">
    <property type="term" value="F:oxidoreductase activity, acting on the aldehyde or oxo group of donors"/>
    <property type="evidence" value="ECO:0007669"/>
    <property type="project" value="TreeGrafter"/>
</dbReference>
<dbReference type="InterPro" id="IPR036010">
    <property type="entry name" value="2Fe-2S_ferredoxin-like_sf"/>
</dbReference>
<evidence type="ECO:0000256" key="6">
    <source>
        <dbReference type="ARBA" id="ARBA00060707"/>
    </source>
</evidence>
<dbReference type="RefSeq" id="WP_338061484.1">
    <property type="nucleotide sequence ID" value="NZ_CP016353.1"/>
</dbReference>
<dbReference type="InterPro" id="IPR006311">
    <property type="entry name" value="TAT_signal"/>
</dbReference>
<dbReference type="InterPro" id="IPR036884">
    <property type="entry name" value="2Fe-2S-bd_dom_sf"/>
</dbReference>
<feature type="compositionally biased region" description="Basic and acidic residues" evidence="7">
    <location>
        <begin position="8"/>
        <end position="17"/>
    </location>
</feature>
<reference evidence="8 9" key="1">
    <citation type="submission" date="2016-10" db="EMBL/GenBank/DDBJ databases">
        <authorList>
            <person name="de Groot N.N."/>
        </authorList>
    </citation>
    <scope>NUCLEOTIDE SEQUENCE [LARGE SCALE GENOMIC DNA]</scope>
    <source>
        <strain evidence="8 9">CGMCC 4.5506</strain>
    </source>
</reference>
<dbReference type="GO" id="GO:0051537">
    <property type="term" value="F:2 iron, 2 sulfur cluster binding"/>
    <property type="evidence" value="ECO:0007669"/>
    <property type="project" value="UniProtKB-KW"/>
</dbReference>
<dbReference type="Gene3D" id="3.10.20.30">
    <property type="match status" value="1"/>
</dbReference>
<dbReference type="SUPFAM" id="SSF54292">
    <property type="entry name" value="2Fe-2S ferredoxin-like"/>
    <property type="match status" value="1"/>
</dbReference>
<keyword evidence="9" id="KW-1185">Reference proteome</keyword>
<comment type="pathway">
    <text evidence="6">Alkaloid degradation; nicotine degradation.</text>
</comment>
<dbReference type="FunFam" id="3.10.20.30:FF:000020">
    <property type="entry name" value="Xanthine dehydrogenase iron-sulfur subunit"/>
    <property type="match status" value="1"/>
</dbReference>
<dbReference type="Gene3D" id="1.10.150.120">
    <property type="entry name" value="[2Fe-2S]-binding domain"/>
    <property type="match status" value="1"/>
</dbReference>